<organism evidence="1 2">
    <name type="scientific">Trichonephila inaurata madagascariensis</name>
    <dbReference type="NCBI Taxonomy" id="2747483"/>
    <lineage>
        <taxon>Eukaryota</taxon>
        <taxon>Metazoa</taxon>
        <taxon>Ecdysozoa</taxon>
        <taxon>Arthropoda</taxon>
        <taxon>Chelicerata</taxon>
        <taxon>Arachnida</taxon>
        <taxon>Araneae</taxon>
        <taxon>Araneomorphae</taxon>
        <taxon>Entelegynae</taxon>
        <taxon>Araneoidea</taxon>
        <taxon>Nephilidae</taxon>
        <taxon>Trichonephila</taxon>
        <taxon>Trichonephila inaurata</taxon>
    </lineage>
</organism>
<keyword evidence="2" id="KW-1185">Reference proteome</keyword>
<dbReference type="AlphaFoldDB" id="A0A8X6WLZ3"/>
<gene>
    <name evidence="1" type="ORF">TNIN_112471</name>
</gene>
<proteinExistence type="predicted"/>
<accession>A0A8X6WLZ3</accession>
<reference evidence="1" key="1">
    <citation type="submission" date="2020-08" db="EMBL/GenBank/DDBJ databases">
        <title>Multicomponent nature underlies the extraordinary mechanical properties of spider dragline silk.</title>
        <authorList>
            <person name="Kono N."/>
            <person name="Nakamura H."/>
            <person name="Mori M."/>
            <person name="Yoshida Y."/>
            <person name="Ohtoshi R."/>
            <person name="Malay A.D."/>
            <person name="Moran D.A.P."/>
            <person name="Tomita M."/>
            <person name="Numata K."/>
            <person name="Arakawa K."/>
        </authorList>
    </citation>
    <scope>NUCLEOTIDE SEQUENCE</scope>
</reference>
<sequence>MMSSPKPLLRFYLLDQWISRSSNKWFQLPSHVIRESLYNSLRVRRSTLLLLSHLRFLTLFVFPPQQAVRRSQPLDSSQTEKVGVISYDTTGKRVQK</sequence>
<name>A0A8X6WLZ3_9ARAC</name>
<dbReference type="EMBL" id="BMAV01000362">
    <property type="protein sequence ID" value="GFY37568.1"/>
    <property type="molecule type" value="Genomic_DNA"/>
</dbReference>
<protein>
    <submittedName>
        <fullName evidence="1">Uncharacterized protein</fullName>
    </submittedName>
</protein>
<dbReference type="Proteomes" id="UP000886998">
    <property type="component" value="Unassembled WGS sequence"/>
</dbReference>
<comment type="caution">
    <text evidence="1">The sequence shown here is derived from an EMBL/GenBank/DDBJ whole genome shotgun (WGS) entry which is preliminary data.</text>
</comment>
<evidence type="ECO:0000313" key="1">
    <source>
        <dbReference type="EMBL" id="GFY37568.1"/>
    </source>
</evidence>
<evidence type="ECO:0000313" key="2">
    <source>
        <dbReference type="Proteomes" id="UP000886998"/>
    </source>
</evidence>